<keyword evidence="1" id="KW-0677">Repeat</keyword>
<proteinExistence type="predicted"/>
<name>Q029Q7_SOLUE</name>
<feature type="domain" description="Teneurin NHL" evidence="4">
    <location>
        <begin position="584"/>
        <end position="634"/>
    </location>
</feature>
<dbReference type="InterPro" id="IPR001258">
    <property type="entry name" value="NHL_repeat"/>
</dbReference>
<feature type="repeat" description="NHL" evidence="2">
    <location>
        <begin position="36"/>
        <end position="79"/>
    </location>
</feature>
<feature type="domain" description="Teneurin NHL" evidence="4">
    <location>
        <begin position="528"/>
        <end position="578"/>
    </location>
</feature>
<dbReference type="HOGENOM" id="CLU_318822_0_0_0"/>
<dbReference type="InterPro" id="IPR017803">
    <property type="entry name" value="CHP03437_C"/>
</dbReference>
<accession>Q029Q7</accession>
<keyword evidence="3" id="KW-0732">Signal</keyword>
<evidence type="ECO:0000313" key="5">
    <source>
        <dbReference type="EMBL" id="ABJ82219.1"/>
    </source>
</evidence>
<feature type="repeat" description="NHL" evidence="2">
    <location>
        <begin position="483"/>
        <end position="513"/>
    </location>
</feature>
<feature type="repeat" description="NHL" evidence="2">
    <location>
        <begin position="595"/>
        <end position="625"/>
    </location>
</feature>
<dbReference type="InParanoid" id="Q029Q7"/>
<organism evidence="5">
    <name type="scientific">Solibacter usitatus (strain Ellin6076)</name>
    <dbReference type="NCBI Taxonomy" id="234267"/>
    <lineage>
        <taxon>Bacteria</taxon>
        <taxon>Pseudomonadati</taxon>
        <taxon>Acidobacteriota</taxon>
        <taxon>Terriglobia</taxon>
        <taxon>Bryobacterales</taxon>
        <taxon>Solibacteraceae</taxon>
        <taxon>Candidatus Solibacter</taxon>
    </lineage>
</organism>
<dbReference type="InterPro" id="IPR056822">
    <property type="entry name" value="TEN_NHL"/>
</dbReference>
<reference evidence="5" key="1">
    <citation type="submission" date="2006-10" db="EMBL/GenBank/DDBJ databases">
        <title>Complete sequence of Solibacter usitatus Ellin6076.</title>
        <authorList>
            <consortium name="US DOE Joint Genome Institute"/>
            <person name="Copeland A."/>
            <person name="Lucas S."/>
            <person name="Lapidus A."/>
            <person name="Barry K."/>
            <person name="Detter J.C."/>
            <person name="Glavina del Rio T."/>
            <person name="Hammon N."/>
            <person name="Israni S."/>
            <person name="Dalin E."/>
            <person name="Tice H."/>
            <person name="Pitluck S."/>
            <person name="Thompson L.S."/>
            <person name="Brettin T."/>
            <person name="Bruce D."/>
            <person name="Han C."/>
            <person name="Tapia R."/>
            <person name="Gilna P."/>
            <person name="Schmutz J."/>
            <person name="Larimer F."/>
            <person name="Land M."/>
            <person name="Hauser L."/>
            <person name="Kyrpides N."/>
            <person name="Mikhailova N."/>
            <person name="Janssen P.H."/>
            <person name="Kuske C.R."/>
            <person name="Richardson P."/>
        </authorList>
    </citation>
    <scope>NUCLEOTIDE SEQUENCE</scope>
    <source>
        <strain evidence="5">Ellin6076</strain>
    </source>
</reference>
<evidence type="ECO:0000256" key="3">
    <source>
        <dbReference type="SAM" id="SignalP"/>
    </source>
</evidence>
<gene>
    <name evidence="5" type="ordered locus">Acid_1225</name>
</gene>
<dbReference type="Pfam" id="PF01436">
    <property type="entry name" value="NHL"/>
    <property type="match status" value="2"/>
</dbReference>
<dbReference type="InterPro" id="IPR011042">
    <property type="entry name" value="6-blade_b-propeller_TolB-like"/>
</dbReference>
<evidence type="ECO:0000259" key="4">
    <source>
        <dbReference type="Pfam" id="PF25021"/>
    </source>
</evidence>
<dbReference type="CDD" id="cd14953">
    <property type="entry name" value="NHL_like_1"/>
    <property type="match status" value="2"/>
</dbReference>
<dbReference type="SUPFAM" id="SSF101898">
    <property type="entry name" value="NHL repeat"/>
    <property type="match status" value="3"/>
</dbReference>
<sequence precursor="true">MKLYWCACLLAACSSLARGADATRPLFHIDTVAGSGRIGDGGPATAAQFSDMSGIAADRLGNLYVADTNNHRVRKVSLGGTVTTIAGTGIAGFSGDGGLAVNARLNLPYGLALDDFGNIYVADLGNERVRRIGSDGAIVTIAGNGRRASSPDGAGPLDTSLLSPRNIAIDGKGNLYIAEFEGHRVRRLSADGRLVTVAGTGIAGLGGDGFASVKAQVNYPAGLAFDRAGALYIADSGNNVVRKIFADGTIGTVLGRQGTQLFNPLGIAVDGAGTIYVGDSTFRVAAYTVAGKWLQYAGNGAPIFSGDGGPAKDAGLTSVNDLAVDVTGVLYIADGVRVRRVASTGSIDTVAGDGYAHSVGDGAAATSAILHQPSAIALDSKGNLYIADTGTQRVREVLPNGVMTTLAGTGVVGRDTGDAVPAGIAPLNSPMGLAVDGAGNVMVADAFNHRVVAINALHVLRPVAGTGTGGVSADGTAALSAALRGPKGVCLDRGGTLYIVDTSNHRVLRLAADGTVQTVAGNGSGGYAGDGGSARFAQLRVPGACAFDGKGNLYIADTGNHSIRKVTADGVISTVVGNGTVGASGDEGAAASARLASPRGLTVDDNGNLYIGDTGNNRVRQVTADGIMHTIAGTGPAGFAGDGGPAADAALDGPAGLFLDGSGALYFADSNNNRVRRLTPDVAVAPPAALVAAIAVVNGISLRPGPIAPGEIVSIFGGGLGPDVGVAAQFDAGGMLPTVLAGVEVRINQVSAPLFYAQSGQVNAEVPYAIAAGDPVAVTVVYGGKVTAAAKVQTAPSAPALLSLAVNQDGSSNAEMQAAARGAWMTFYATGEGLNDGAGVAGMAAQAPYAHPLLPVSLKIAGVDAEILFAGSAPGMVGVMQINARVPAGFVAPGAAKVELTVGDVTAPATTVWLR</sequence>
<evidence type="ECO:0000256" key="2">
    <source>
        <dbReference type="PROSITE-ProRule" id="PRU00504"/>
    </source>
</evidence>
<feature type="domain" description="Teneurin NHL" evidence="4">
    <location>
        <begin position="207"/>
        <end position="265"/>
    </location>
</feature>
<dbReference type="PANTHER" id="PTHR46388:SF2">
    <property type="entry name" value="NHL REPEAT-CONTAINING PROTEIN 2"/>
    <property type="match status" value="1"/>
</dbReference>
<feature type="domain" description="Teneurin NHL" evidence="4">
    <location>
        <begin position="358"/>
        <end position="409"/>
    </location>
</feature>
<dbReference type="STRING" id="234267.Acid_1225"/>
<dbReference type="PROSITE" id="PS51125">
    <property type="entry name" value="NHL"/>
    <property type="match status" value="4"/>
</dbReference>
<dbReference type="EMBL" id="CP000473">
    <property type="protein sequence ID" value="ABJ82219.1"/>
    <property type="molecule type" value="Genomic_DNA"/>
</dbReference>
<dbReference type="eggNOG" id="COG3391">
    <property type="taxonomic scope" value="Bacteria"/>
</dbReference>
<dbReference type="AlphaFoldDB" id="Q029Q7"/>
<dbReference type="Gene3D" id="2.120.10.30">
    <property type="entry name" value="TolB, C-terminal domain"/>
    <property type="match status" value="6"/>
</dbReference>
<dbReference type="KEGG" id="sus:Acid_1225"/>
<feature type="chain" id="PRO_5004163949" evidence="3">
    <location>
        <begin position="20"/>
        <end position="915"/>
    </location>
</feature>
<evidence type="ECO:0000256" key="1">
    <source>
        <dbReference type="ARBA" id="ARBA00022737"/>
    </source>
</evidence>
<feature type="signal peptide" evidence="3">
    <location>
        <begin position="1"/>
        <end position="19"/>
    </location>
</feature>
<feature type="repeat" description="NHL" evidence="2">
    <location>
        <begin position="421"/>
        <end position="457"/>
    </location>
</feature>
<dbReference type="PANTHER" id="PTHR46388">
    <property type="entry name" value="NHL REPEAT-CONTAINING PROTEIN 2"/>
    <property type="match status" value="1"/>
</dbReference>
<dbReference type="Pfam" id="PF25021">
    <property type="entry name" value="TEN_NHL"/>
    <property type="match status" value="4"/>
</dbReference>
<dbReference type="NCBIfam" id="TIGR03437">
    <property type="entry name" value="Soli_cterm"/>
    <property type="match status" value="1"/>
</dbReference>
<dbReference type="OrthoDB" id="9799230at2"/>
<protein>
    <submittedName>
        <fullName evidence="5">NHL repeat containing protein</fullName>
    </submittedName>
</protein>